<accession>A0A379DZC6</accession>
<gene>
    <name evidence="1" type="ORF">NCTC11157_01555</name>
</gene>
<dbReference type="AlphaFoldDB" id="A0A379DZC6"/>
<name>A0A379DZC6_9BACT</name>
<evidence type="ECO:0000313" key="1">
    <source>
        <dbReference type="EMBL" id="SUB85818.1"/>
    </source>
</evidence>
<dbReference type="Proteomes" id="UP000254072">
    <property type="component" value="Unassembled WGS sequence"/>
</dbReference>
<organism evidence="1 2">
    <name type="scientific">Prevotella disiens</name>
    <dbReference type="NCBI Taxonomy" id="28130"/>
    <lineage>
        <taxon>Bacteria</taxon>
        <taxon>Pseudomonadati</taxon>
        <taxon>Bacteroidota</taxon>
        <taxon>Bacteroidia</taxon>
        <taxon>Bacteroidales</taxon>
        <taxon>Prevotellaceae</taxon>
        <taxon>Prevotella</taxon>
    </lineage>
</organism>
<reference evidence="1 2" key="1">
    <citation type="submission" date="2018-06" db="EMBL/GenBank/DDBJ databases">
        <authorList>
            <consortium name="Pathogen Informatics"/>
            <person name="Doyle S."/>
        </authorList>
    </citation>
    <scope>NUCLEOTIDE SEQUENCE [LARGE SCALE GENOMIC DNA]</scope>
    <source>
        <strain evidence="1 2">NCTC11157</strain>
    </source>
</reference>
<protein>
    <submittedName>
        <fullName evidence="1">Uncharacterized protein</fullName>
    </submittedName>
</protein>
<evidence type="ECO:0000313" key="2">
    <source>
        <dbReference type="Proteomes" id="UP000254072"/>
    </source>
</evidence>
<dbReference type="EMBL" id="UGTL01000001">
    <property type="protein sequence ID" value="SUB85818.1"/>
    <property type="molecule type" value="Genomic_DNA"/>
</dbReference>
<sequence>MKIVVKNRDSTCKKNINMPFITKSLYALKFKIGCFLSQKSLFCSSKQALLKFYLFLNPDEFAHYRIANVYTFARKV</sequence>
<proteinExistence type="predicted"/>